<organism evidence="2 3">
    <name type="scientific">Lentinula aciculospora</name>
    <dbReference type="NCBI Taxonomy" id="153920"/>
    <lineage>
        <taxon>Eukaryota</taxon>
        <taxon>Fungi</taxon>
        <taxon>Dikarya</taxon>
        <taxon>Basidiomycota</taxon>
        <taxon>Agaricomycotina</taxon>
        <taxon>Agaricomycetes</taxon>
        <taxon>Agaricomycetidae</taxon>
        <taxon>Agaricales</taxon>
        <taxon>Marasmiineae</taxon>
        <taxon>Omphalotaceae</taxon>
        <taxon>Lentinula</taxon>
    </lineage>
</organism>
<dbReference type="PROSITE" id="PS50244">
    <property type="entry name" value="S5A_REDUCTASE"/>
    <property type="match status" value="1"/>
</dbReference>
<feature type="transmembrane region" description="Helical" evidence="1">
    <location>
        <begin position="117"/>
        <end position="136"/>
    </location>
</feature>
<dbReference type="EMBL" id="JAOTPV010000003">
    <property type="protein sequence ID" value="KAJ4485431.1"/>
    <property type="molecule type" value="Genomic_DNA"/>
</dbReference>
<dbReference type="Gene3D" id="1.20.120.1630">
    <property type="match status" value="1"/>
</dbReference>
<dbReference type="OrthoDB" id="67965at2759"/>
<name>A0A9W9DTR5_9AGAR</name>
<proteinExistence type="predicted"/>
<accession>A0A9W9DTR5</accession>
<keyword evidence="1" id="KW-0472">Membrane</keyword>
<keyword evidence="3" id="KW-1185">Reference proteome</keyword>
<gene>
    <name evidence="2" type="ORF">J3R30DRAFT_3730647</name>
</gene>
<dbReference type="Proteomes" id="UP001150266">
    <property type="component" value="Unassembled WGS sequence"/>
</dbReference>
<keyword evidence="1" id="KW-1133">Transmembrane helix</keyword>
<dbReference type="PANTHER" id="PTHR32251">
    <property type="entry name" value="3-OXO-5-ALPHA-STEROID 4-DEHYDROGENASE"/>
    <property type="match status" value="1"/>
</dbReference>
<dbReference type="GO" id="GO:0016020">
    <property type="term" value="C:membrane"/>
    <property type="evidence" value="ECO:0007669"/>
    <property type="project" value="TreeGrafter"/>
</dbReference>
<evidence type="ECO:0000313" key="2">
    <source>
        <dbReference type="EMBL" id="KAJ4485431.1"/>
    </source>
</evidence>
<dbReference type="AlphaFoldDB" id="A0A9W9DTR5"/>
<dbReference type="InterPro" id="IPR010721">
    <property type="entry name" value="UstE-like"/>
</dbReference>
<dbReference type="Pfam" id="PF06966">
    <property type="entry name" value="DUF1295"/>
    <property type="match status" value="1"/>
</dbReference>
<sequence>MSSTTKSSSVSATTKSLLLQRGSNDSTPFSRTFFVLLRALDLPLQYAILSSRSLAAPLIQALGWTAIPPTGRSVFLMGTNTGLSPQRAILFGMAIGSFAKHSYWVTAISQEPMSPAAAGMISVFHSFLNTLNSIFFTSIATSTLSYPAVDGNGTRLSIQTIVGISLYTLGMILEWGSEMQRLRFKKDLKNKGRVYTRGLFGFARHINYGGYIIWRTGYAITAAGWTWGAVMGGALTLDFVKNNIPELDDYCSKRYSEQWVQYKRAVPYKLFPFIL</sequence>
<evidence type="ECO:0000313" key="3">
    <source>
        <dbReference type="Proteomes" id="UP001150266"/>
    </source>
</evidence>
<comment type="caution">
    <text evidence="2">The sequence shown here is derived from an EMBL/GenBank/DDBJ whole genome shotgun (WGS) entry which is preliminary data.</text>
</comment>
<protein>
    <recommendedName>
        <fullName evidence="4">Steroid 5-alpha reductase C-terminal domain-containing protein</fullName>
    </recommendedName>
</protein>
<feature type="transmembrane region" description="Helical" evidence="1">
    <location>
        <begin position="156"/>
        <end position="176"/>
    </location>
</feature>
<evidence type="ECO:0008006" key="4">
    <source>
        <dbReference type="Google" id="ProtNLM"/>
    </source>
</evidence>
<dbReference type="PANTHER" id="PTHR32251:SF15">
    <property type="entry name" value="3-OXO-5-ALPHA-STEROID 4-DEHYDROGENASE (DUF1295)"/>
    <property type="match status" value="1"/>
</dbReference>
<evidence type="ECO:0000256" key="1">
    <source>
        <dbReference type="SAM" id="Phobius"/>
    </source>
</evidence>
<reference evidence="2" key="1">
    <citation type="submission" date="2022-08" db="EMBL/GenBank/DDBJ databases">
        <title>A Global Phylogenomic Analysis of the Shiitake Genus Lentinula.</title>
        <authorList>
            <consortium name="DOE Joint Genome Institute"/>
            <person name="Sierra-Patev S."/>
            <person name="Min B."/>
            <person name="Naranjo-Ortiz M."/>
            <person name="Looney B."/>
            <person name="Konkel Z."/>
            <person name="Slot J.C."/>
            <person name="Sakamoto Y."/>
            <person name="Steenwyk J.L."/>
            <person name="Rokas A."/>
            <person name="Carro J."/>
            <person name="Camarero S."/>
            <person name="Ferreira P."/>
            <person name="Molpeceres G."/>
            <person name="Ruiz-Duenas F.J."/>
            <person name="Serrano A."/>
            <person name="Henrissat B."/>
            <person name="Drula E."/>
            <person name="Hughes K.W."/>
            <person name="Mata J.L."/>
            <person name="Ishikawa N.K."/>
            <person name="Vargas-Isla R."/>
            <person name="Ushijima S."/>
            <person name="Smith C.A."/>
            <person name="Ahrendt S."/>
            <person name="Andreopoulos W."/>
            <person name="He G."/>
            <person name="Labutti K."/>
            <person name="Lipzen A."/>
            <person name="Ng V."/>
            <person name="Riley R."/>
            <person name="Sandor L."/>
            <person name="Barry K."/>
            <person name="Martinez A.T."/>
            <person name="Xiao Y."/>
            <person name="Gibbons J.G."/>
            <person name="Terashima K."/>
            <person name="Grigoriev I.V."/>
            <person name="Hibbett D.S."/>
        </authorList>
    </citation>
    <scope>NUCLEOTIDE SEQUENCE</scope>
    <source>
        <strain evidence="2">JLM2183</strain>
    </source>
</reference>
<keyword evidence="1" id="KW-0812">Transmembrane</keyword>